<sequence>AHLLSKGSKGRVGKVFFLPTILIRKGKNSEIEAKVFLKKKLSPRNQYNHNRIMGKRPFL</sequence>
<keyword evidence="2" id="KW-1185">Reference proteome</keyword>
<evidence type="ECO:0000313" key="1">
    <source>
        <dbReference type="EMBL" id="MDM8562547.1"/>
    </source>
</evidence>
<evidence type="ECO:0000313" key="2">
    <source>
        <dbReference type="Proteomes" id="UP001171945"/>
    </source>
</evidence>
<reference evidence="1" key="1">
    <citation type="submission" date="2023-06" db="EMBL/GenBank/DDBJ databases">
        <title>Uncultivated large filamentous bacteria from sulfidic sediments reveal new species and different genomic features in energy metabolism and defense.</title>
        <authorList>
            <person name="Fonseca A."/>
        </authorList>
    </citation>
    <scope>NUCLEOTIDE SEQUENCE</scope>
    <source>
        <strain evidence="1">HSG4</strain>
    </source>
</reference>
<comment type="caution">
    <text evidence="1">The sequence shown here is derived from an EMBL/GenBank/DDBJ whole genome shotgun (WGS) entry which is preliminary data.</text>
</comment>
<dbReference type="Proteomes" id="UP001171945">
    <property type="component" value="Unassembled WGS sequence"/>
</dbReference>
<accession>A0ABT7VSC5</accession>
<protein>
    <submittedName>
        <fullName evidence="1">Uncharacterized protein</fullName>
    </submittedName>
</protein>
<proteinExistence type="predicted"/>
<organism evidence="1 2">
    <name type="scientific">Candidatus Marithioploca araucensis</name>
    <dbReference type="NCBI Taxonomy" id="70273"/>
    <lineage>
        <taxon>Bacteria</taxon>
        <taxon>Pseudomonadati</taxon>
        <taxon>Pseudomonadota</taxon>
        <taxon>Gammaproteobacteria</taxon>
        <taxon>Thiotrichales</taxon>
        <taxon>Thiotrichaceae</taxon>
        <taxon>Candidatus Marithioploca</taxon>
    </lineage>
</organism>
<name>A0ABT7VSC5_9GAMM</name>
<gene>
    <name evidence="1" type="ORF">QUF54_04255</name>
</gene>
<dbReference type="EMBL" id="JAUCGM010000195">
    <property type="protein sequence ID" value="MDM8562547.1"/>
    <property type="molecule type" value="Genomic_DNA"/>
</dbReference>
<feature type="non-terminal residue" evidence="1">
    <location>
        <position position="1"/>
    </location>
</feature>